<sequence length="137" mass="13983">MAGAEDRDLLRSPADLDGAIGGLELVVMGFAFSYGPFHSVVEVSKADYDACSITGHCSSGMKVEINTVPAELGPPTVNSGALQSAQLTGDSSPLARIMAQGVSAVVPDSTLTETVPIAQPSAGNCFSPVTNWASQQA</sequence>
<dbReference type="EMBL" id="CM007387">
    <property type="protein sequence ID" value="ONK65625.1"/>
    <property type="molecule type" value="Genomic_DNA"/>
</dbReference>
<evidence type="ECO:0000313" key="2">
    <source>
        <dbReference type="Proteomes" id="UP000243459"/>
    </source>
</evidence>
<dbReference type="Proteomes" id="UP000243459">
    <property type="component" value="Chromosome 7"/>
</dbReference>
<organism evidence="1 2">
    <name type="scientific">Asparagus officinalis</name>
    <name type="common">Garden asparagus</name>
    <dbReference type="NCBI Taxonomy" id="4686"/>
    <lineage>
        <taxon>Eukaryota</taxon>
        <taxon>Viridiplantae</taxon>
        <taxon>Streptophyta</taxon>
        <taxon>Embryophyta</taxon>
        <taxon>Tracheophyta</taxon>
        <taxon>Spermatophyta</taxon>
        <taxon>Magnoliopsida</taxon>
        <taxon>Liliopsida</taxon>
        <taxon>Asparagales</taxon>
        <taxon>Asparagaceae</taxon>
        <taxon>Asparagoideae</taxon>
        <taxon>Asparagus</taxon>
    </lineage>
</organism>
<protein>
    <submittedName>
        <fullName evidence="1">Uncharacterized protein</fullName>
    </submittedName>
</protein>
<proteinExistence type="predicted"/>
<dbReference type="Gramene" id="ONK65625">
    <property type="protein sequence ID" value="ONK65625"/>
    <property type="gene ID" value="A4U43_C07F39000"/>
</dbReference>
<dbReference type="InterPro" id="IPR008972">
    <property type="entry name" value="Cupredoxin"/>
</dbReference>
<reference evidence="2" key="1">
    <citation type="journal article" date="2017" name="Nat. Commun.">
        <title>The asparagus genome sheds light on the origin and evolution of a young Y chromosome.</title>
        <authorList>
            <person name="Harkess A."/>
            <person name="Zhou J."/>
            <person name="Xu C."/>
            <person name="Bowers J.E."/>
            <person name="Van der Hulst R."/>
            <person name="Ayyampalayam S."/>
            <person name="Mercati F."/>
            <person name="Riccardi P."/>
            <person name="McKain M.R."/>
            <person name="Kakrana A."/>
            <person name="Tang H."/>
            <person name="Ray J."/>
            <person name="Groenendijk J."/>
            <person name="Arikit S."/>
            <person name="Mathioni S.M."/>
            <person name="Nakano M."/>
            <person name="Shan H."/>
            <person name="Telgmann-Rauber A."/>
            <person name="Kanno A."/>
            <person name="Yue Z."/>
            <person name="Chen H."/>
            <person name="Li W."/>
            <person name="Chen Y."/>
            <person name="Xu X."/>
            <person name="Zhang Y."/>
            <person name="Luo S."/>
            <person name="Chen H."/>
            <person name="Gao J."/>
            <person name="Mao Z."/>
            <person name="Pires J.C."/>
            <person name="Luo M."/>
            <person name="Kudrna D."/>
            <person name="Wing R.A."/>
            <person name="Meyers B.C."/>
            <person name="Yi K."/>
            <person name="Kong H."/>
            <person name="Lavrijsen P."/>
            <person name="Sunseri F."/>
            <person name="Falavigna A."/>
            <person name="Ye Y."/>
            <person name="Leebens-Mack J.H."/>
            <person name="Chen G."/>
        </authorList>
    </citation>
    <scope>NUCLEOTIDE SEQUENCE [LARGE SCALE GENOMIC DNA]</scope>
    <source>
        <strain evidence="2">cv. DH0086</strain>
    </source>
</reference>
<evidence type="ECO:0000313" key="1">
    <source>
        <dbReference type="EMBL" id="ONK65625.1"/>
    </source>
</evidence>
<dbReference type="AlphaFoldDB" id="A0A5P1EI57"/>
<accession>A0A5P1EI57</accession>
<gene>
    <name evidence="1" type="ORF">A4U43_C07F39000</name>
</gene>
<keyword evidence="2" id="KW-1185">Reference proteome</keyword>
<name>A0A5P1EI57_ASPOF</name>
<dbReference type="SUPFAM" id="SSF49503">
    <property type="entry name" value="Cupredoxins"/>
    <property type="match status" value="1"/>
</dbReference>